<proteinExistence type="predicted"/>
<organism evidence="1">
    <name type="scientific">Ixodes ricinus</name>
    <name type="common">Common tick</name>
    <name type="synonym">Acarus ricinus</name>
    <dbReference type="NCBI Taxonomy" id="34613"/>
    <lineage>
        <taxon>Eukaryota</taxon>
        <taxon>Metazoa</taxon>
        <taxon>Ecdysozoa</taxon>
        <taxon>Arthropoda</taxon>
        <taxon>Chelicerata</taxon>
        <taxon>Arachnida</taxon>
        <taxon>Acari</taxon>
        <taxon>Parasitiformes</taxon>
        <taxon>Ixodida</taxon>
        <taxon>Ixodoidea</taxon>
        <taxon>Ixodidae</taxon>
        <taxon>Ixodinae</taxon>
        <taxon>Ixodes</taxon>
    </lineage>
</organism>
<dbReference type="AlphaFoldDB" id="A0A6B0UPK4"/>
<dbReference type="EMBL" id="GIFC01009235">
    <property type="protein sequence ID" value="MXU91318.1"/>
    <property type="molecule type" value="Transcribed_RNA"/>
</dbReference>
<name>A0A6B0UPK4_IXORI</name>
<reference evidence="1" key="1">
    <citation type="submission" date="2019-12" db="EMBL/GenBank/DDBJ databases">
        <title>An insight into the sialome of adult female Ixodes ricinus ticks feeding for 6 days.</title>
        <authorList>
            <person name="Perner J."/>
            <person name="Ribeiro J.M.C."/>
        </authorList>
    </citation>
    <scope>NUCLEOTIDE SEQUENCE</scope>
    <source>
        <strain evidence="1">Semi-engorged</strain>
        <tissue evidence="1">Salivary glands</tissue>
    </source>
</reference>
<protein>
    <submittedName>
        <fullName evidence="1">Uncharacterized protein</fullName>
    </submittedName>
</protein>
<accession>A0A6B0UPK4</accession>
<evidence type="ECO:0000313" key="1">
    <source>
        <dbReference type="EMBL" id="MXU91318.1"/>
    </source>
</evidence>
<sequence length="121" mass="13655">MKQLPGLFLCASQVVIFASRFSYQTRAVREGEVDVLQSFLRCPRIGAHNSFVLLRLIVDALVDYAMERRWITWCDGQEHDGESGSRGFGRLSLGKHLQVRRLLLCLFVQGAFLTAGTEYGC</sequence>